<feature type="region of interest" description="Disordered" evidence="1">
    <location>
        <begin position="1"/>
        <end position="46"/>
    </location>
</feature>
<proteinExistence type="predicted"/>
<sequence length="263" mass="28434">MKALLLPPPAPVYRKRDAPAPRQAWEGTELSIDLGDSSSPSDAAASRLADASPAVRLAALEPPLPPADLCVLMRDVPALARNATHVAELLFDDAWYVRDAATTAISRLPLTPAEVLHHFLPRLYDPCDGVKTTALKQLALLGRGVVGGADMPTVHSQLSDEAWKVREAAILAVHALEPEYLAQRPPLLSQLLSDEVSYVRLAALDVLRSLPLASDVLQLHADVLLRLAQNDVDPEVRQAADECLTSKWPSRPARMASIVVSRV</sequence>
<dbReference type="Pfam" id="PF13646">
    <property type="entry name" value="HEAT_2"/>
    <property type="match status" value="1"/>
</dbReference>
<dbReference type="AlphaFoldDB" id="A0AB34IQ91"/>
<protein>
    <recommendedName>
        <fullName evidence="4">HEAT repeat-containing protein 1</fullName>
    </recommendedName>
</protein>
<accession>A0AB34IQ91</accession>
<evidence type="ECO:0008006" key="4">
    <source>
        <dbReference type="Google" id="ProtNLM"/>
    </source>
</evidence>
<dbReference type="InterPro" id="IPR011989">
    <property type="entry name" value="ARM-like"/>
</dbReference>
<evidence type="ECO:0000256" key="1">
    <source>
        <dbReference type="SAM" id="MobiDB-lite"/>
    </source>
</evidence>
<gene>
    <name evidence="2" type="ORF">AB1Y20_012305</name>
</gene>
<dbReference type="InterPro" id="IPR016024">
    <property type="entry name" value="ARM-type_fold"/>
</dbReference>
<comment type="caution">
    <text evidence="2">The sequence shown here is derived from an EMBL/GenBank/DDBJ whole genome shotgun (WGS) entry which is preliminary data.</text>
</comment>
<dbReference type="SUPFAM" id="SSF48371">
    <property type="entry name" value="ARM repeat"/>
    <property type="match status" value="1"/>
</dbReference>
<feature type="compositionally biased region" description="Low complexity" evidence="1">
    <location>
        <begin position="36"/>
        <end position="46"/>
    </location>
</feature>
<reference evidence="2 3" key="1">
    <citation type="journal article" date="2024" name="Science">
        <title>Giant polyketide synthase enzymes in the biosynthesis of giant marine polyether toxins.</title>
        <authorList>
            <person name="Fallon T.R."/>
            <person name="Shende V.V."/>
            <person name="Wierzbicki I.H."/>
            <person name="Pendleton A.L."/>
            <person name="Watervoot N.F."/>
            <person name="Auber R.P."/>
            <person name="Gonzalez D.J."/>
            <person name="Wisecaver J.H."/>
            <person name="Moore B.S."/>
        </authorList>
    </citation>
    <scope>NUCLEOTIDE SEQUENCE [LARGE SCALE GENOMIC DNA]</scope>
    <source>
        <strain evidence="2 3">12B1</strain>
    </source>
</reference>
<evidence type="ECO:0000313" key="2">
    <source>
        <dbReference type="EMBL" id="KAL1503839.1"/>
    </source>
</evidence>
<dbReference type="EMBL" id="JBGBPQ010000021">
    <property type="protein sequence ID" value="KAL1503839.1"/>
    <property type="molecule type" value="Genomic_DNA"/>
</dbReference>
<feature type="compositionally biased region" description="Pro residues" evidence="1">
    <location>
        <begin position="1"/>
        <end position="11"/>
    </location>
</feature>
<evidence type="ECO:0000313" key="3">
    <source>
        <dbReference type="Proteomes" id="UP001515480"/>
    </source>
</evidence>
<dbReference type="Gene3D" id="1.25.10.10">
    <property type="entry name" value="Leucine-rich Repeat Variant"/>
    <property type="match status" value="1"/>
</dbReference>
<organism evidence="2 3">
    <name type="scientific">Prymnesium parvum</name>
    <name type="common">Toxic golden alga</name>
    <dbReference type="NCBI Taxonomy" id="97485"/>
    <lineage>
        <taxon>Eukaryota</taxon>
        <taxon>Haptista</taxon>
        <taxon>Haptophyta</taxon>
        <taxon>Prymnesiophyceae</taxon>
        <taxon>Prymnesiales</taxon>
        <taxon>Prymnesiaceae</taxon>
        <taxon>Prymnesium</taxon>
    </lineage>
</organism>
<name>A0AB34IQ91_PRYPA</name>
<dbReference type="Proteomes" id="UP001515480">
    <property type="component" value="Unassembled WGS sequence"/>
</dbReference>
<keyword evidence="3" id="KW-1185">Reference proteome</keyword>